<evidence type="ECO:0000313" key="3">
    <source>
        <dbReference type="Proteomes" id="UP001221909"/>
    </source>
</evidence>
<dbReference type="Proteomes" id="UP001221909">
    <property type="component" value="Unassembled WGS sequence"/>
</dbReference>
<dbReference type="EMBL" id="JAQSJE010000008">
    <property type="protein sequence ID" value="MDD0824479.1"/>
    <property type="molecule type" value="Genomic_DNA"/>
</dbReference>
<name>A0ABT5MQL7_9PAST</name>
<protein>
    <submittedName>
        <fullName evidence="2">PTS sugar transporter subunit IIA</fullName>
    </submittedName>
</protein>
<feature type="domain" description="PTS EIIA type-2" evidence="1">
    <location>
        <begin position="6"/>
        <end position="174"/>
    </location>
</feature>
<dbReference type="PANTHER" id="PTHR47738:SF1">
    <property type="entry name" value="NITROGEN REGULATORY PROTEIN"/>
    <property type="match status" value="1"/>
</dbReference>
<dbReference type="CDD" id="cd00211">
    <property type="entry name" value="PTS_IIA_fru"/>
    <property type="match status" value="1"/>
</dbReference>
<evidence type="ECO:0000259" key="1">
    <source>
        <dbReference type="PROSITE" id="PS51094"/>
    </source>
</evidence>
<organism evidence="2 3">
    <name type="scientific">Mannheimia cairinae</name>
    <dbReference type="NCBI Taxonomy" id="3025936"/>
    <lineage>
        <taxon>Bacteria</taxon>
        <taxon>Pseudomonadati</taxon>
        <taxon>Pseudomonadota</taxon>
        <taxon>Gammaproteobacteria</taxon>
        <taxon>Pasteurellales</taxon>
        <taxon>Pasteurellaceae</taxon>
        <taxon>Mannheimia</taxon>
    </lineage>
</organism>
<dbReference type="Gene3D" id="3.40.930.10">
    <property type="entry name" value="Mannitol-specific EII, Chain A"/>
    <property type="match status" value="1"/>
</dbReference>
<accession>A0ABT5MQL7</accession>
<proteinExistence type="predicted"/>
<evidence type="ECO:0000313" key="2">
    <source>
        <dbReference type="EMBL" id="MDD0824479.1"/>
    </source>
</evidence>
<dbReference type="PANTHER" id="PTHR47738">
    <property type="entry name" value="PTS SYSTEM FRUCTOSE-LIKE EIIA COMPONENT-RELATED"/>
    <property type="match status" value="1"/>
</dbReference>
<reference evidence="2 3" key="1">
    <citation type="submission" date="2023-02" db="EMBL/GenBank/DDBJ databases">
        <title>Mannheimia cairiniae sp. nov., a novel species of Mannheimia obtained from moscovy ducks (Cairina moschata) and reclassification of Mannheimia ovis as heterotypic synonym of Mannheimia pernigra.</title>
        <authorList>
            <person name="Christensen H."/>
        </authorList>
    </citation>
    <scope>NUCLEOTIDE SEQUENCE [LARGE SCALE GENOMIC DNA]</scope>
    <source>
        <strain evidence="2 3">AT1</strain>
    </source>
</reference>
<dbReference type="PROSITE" id="PS51094">
    <property type="entry name" value="PTS_EIIA_TYPE_2"/>
    <property type="match status" value="1"/>
</dbReference>
<dbReference type="InterPro" id="IPR051541">
    <property type="entry name" value="PTS_SugarTrans_NitroReg"/>
</dbReference>
<dbReference type="SUPFAM" id="SSF55804">
    <property type="entry name" value="Phoshotransferase/anion transport protein"/>
    <property type="match status" value="1"/>
</dbReference>
<dbReference type="Pfam" id="PF00359">
    <property type="entry name" value="PTS_EIIA_2"/>
    <property type="match status" value="1"/>
</dbReference>
<sequence>MTKLTEFLSPENIRQGVVVSSKKRALESVGKIIAQYINSKVVNVLNDEQSPQNEADEPLCPIECFTNLFKREKLGSTGLNQGIALPHAKLPTNENFVLDKPVAVFLQLEEAIDYDSQDNKDVDLIYAIMFPENCCEQYKNSLPQIAQHLADKVLLKQLRAAESAEDIWQILLYADNHRVTPNENED</sequence>
<keyword evidence="3" id="KW-1185">Reference proteome</keyword>
<dbReference type="InterPro" id="IPR016152">
    <property type="entry name" value="PTrfase/Anion_transptr"/>
</dbReference>
<dbReference type="RefSeq" id="WP_273748121.1">
    <property type="nucleotide sequence ID" value="NZ_JAQSJE010000008.1"/>
</dbReference>
<keyword evidence="2" id="KW-0813">Transport</keyword>
<gene>
    <name evidence="2" type="ORF">PTQ27_08385</name>
</gene>
<dbReference type="InterPro" id="IPR002178">
    <property type="entry name" value="PTS_EIIA_type-2_dom"/>
</dbReference>
<keyword evidence="2" id="KW-0762">Sugar transport</keyword>
<comment type="caution">
    <text evidence="2">The sequence shown here is derived from an EMBL/GenBank/DDBJ whole genome shotgun (WGS) entry which is preliminary data.</text>
</comment>